<dbReference type="OrthoDB" id="2985014at2759"/>
<evidence type="ECO:0000256" key="5">
    <source>
        <dbReference type="ARBA" id="ARBA00022989"/>
    </source>
</evidence>
<feature type="domain" description="Major facilitator superfamily (MFS) profile" evidence="8">
    <location>
        <begin position="17"/>
        <end position="468"/>
    </location>
</feature>
<organism evidence="9">
    <name type="scientific">Dendroctonus ponderosae</name>
    <name type="common">Mountain pine beetle</name>
    <dbReference type="NCBI Taxonomy" id="77166"/>
    <lineage>
        <taxon>Eukaryota</taxon>
        <taxon>Metazoa</taxon>
        <taxon>Ecdysozoa</taxon>
        <taxon>Arthropoda</taxon>
        <taxon>Hexapoda</taxon>
        <taxon>Insecta</taxon>
        <taxon>Pterygota</taxon>
        <taxon>Neoptera</taxon>
        <taxon>Endopterygota</taxon>
        <taxon>Coleoptera</taxon>
        <taxon>Polyphaga</taxon>
        <taxon>Cucujiformia</taxon>
        <taxon>Curculionidae</taxon>
        <taxon>Scolytinae</taxon>
        <taxon>Dendroctonus</taxon>
    </lineage>
</organism>
<evidence type="ECO:0000256" key="2">
    <source>
        <dbReference type="ARBA" id="ARBA00022448"/>
    </source>
</evidence>
<evidence type="ECO:0000313" key="9">
    <source>
        <dbReference type="EMBL" id="AEE62546.1"/>
    </source>
</evidence>
<keyword evidence="6 7" id="KW-0472">Membrane</keyword>
<keyword evidence="4" id="KW-0769">Symport</keyword>
<feature type="transmembrane region" description="Helical" evidence="7">
    <location>
        <begin position="118"/>
        <end position="139"/>
    </location>
</feature>
<reference evidence="9" key="1">
    <citation type="journal article" date="2012" name="Insect Biochem. Mol. Biol.">
        <title>Transcriptome and full-length cDNA resources for the mountain pine beetle, Dendroctonus ponderosae Hopkins, a major insect pest of pine forests.</title>
        <authorList>
            <person name="Keeling C.I."/>
            <person name="Henderson H."/>
            <person name="Li M."/>
            <person name="Yuen M."/>
            <person name="Clark E.L."/>
            <person name="Fraser J.D."/>
            <person name="Huber D.P."/>
            <person name="Liao N.Y."/>
            <person name="Roderick Docking T."/>
            <person name="Birol I."/>
            <person name="Chan S.K."/>
            <person name="Taylor G.A."/>
            <person name="Palmquist D."/>
            <person name="Jones S.J."/>
            <person name="Bohlmann J."/>
        </authorList>
    </citation>
    <scope>NUCLEOTIDE SEQUENCE</scope>
    <source>
        <tissue evidence="9">Midgut and adhering fatbody of emerged adults of both sexes 1</tissue>
    </source>
</reference>
<dbReference type="GO" id="GO:0015293">
    <property type="term" value="F:symporter activity"/>
    <property type="evidence" value="ECO:0007669"/>
    <property type="project" value="UniProtKB-KW"/>
</dbReference>
<feature type="transmembrane region" description="Helical" evidence="7">
    <location>
        <begin position="444"/>
        <end position="462"/>
    </location>
</feature>
<feature type="transmembrane region" description="Helical" evidence="7">
    <location>
        <begin position="20"/>
        <end position="43"/>
    </location>
</feature>
<evidence type="ECO:0000256" key="7">
    <source>
        <dbReference type="SAM" id="Phobius"/>
    </source>
</evidence>
<proteinExistence type="evidence at transcript level"/>
<dbReference type="AlphaFoldDB" id="J3JWG6"/>
<dbReference type="GO" id="GO:0016020">
    <property type="term" value="C:membrane"/>
    <property type="evidence" value="ECO:0007669"/>
    <property type="project" value="UniProtKB-SubCell"/>
</dbReference>
<keyword evidence="5 7" id="KW-1133">Transmembrane helix</keyword>
<protein>
    <recommendedName>
        <fullName evidence="8">Major facilitator superfamily (MFS) profile domain-containing protein</fullName>
    </recommendedName>
</protein>
<keyword evidence="2" id="KW-0813">Transport</keyword>
<dbReference type="FunFam" id="1.20.1250.20:FF:000512">
    <property type="entry name" value="Putative inorganic phosphate cotransporter-like Protein"/>
    <property type="match status" value="1"/>
</dbReference>
<dbReference type="FunFam" id="1.20.1250.20:FF:000003">
    <property type="entry name" value="Solute carrier family 17 member 3"/>
    <property type="match status" value="1"/>
</dbReference>
<dbReference type="Gene3D" id="1.20.1250.20">
    <property type="entry name" value="MFS general substrate transporter like domains"/>
    <property type="match status" value="2"/>
</dbReference>
<name>J3JWG6_DENPD</name>
<dbReference type="EMBL" id="BT127584">
    <property type="protein sequence ID" value="AEE62546.1"/>
    <property type="molecule type" value="mRNA"/>
</dbReference>
<dbReference type="InterPro" id="IPR020846">
    <property type="entry name" value="MFS_dom"/>
</dbReference>
<dbReference type="InterPro" id="IPR050382">
    <property type="entry name" value="MFS_Na/Anion_cotransporter"/>
</dbReference>
<dbReference type="PANTHER" id="PTHR11662:SF415">
    <property type="entry name" value="AT30085P-RELATED"/>
    <property type="match status" value="1"/>
</dbReference>
<dbReference type="CDD" id="cd17318">
    <property type="entry name" value="MFS_SLC17"/>
    <property type="match status" value="1"/>
</dbReference>
<feature type="transmembrane region" description="Helical" evidence="7">
    <location>
        <begin position="350"/>
        <end position="370"/>
    </location>
</feature>
<dbReference type="PANTHER" id="PTHR11662">
    <property type="entry name" value="SOLUTE CARRIER FAMILY 17"/>
    <property type="match status" value="1"/>
</dbReference>
<comment type="subcellular location">
    <subcellularLocation>
        <location evidence="1">Membrane</location>
        <topology evidence="1">Multi-pass membrane protein</topology>
    </subcellularLocation>
</comment>
<keyword evidence="3 7" id="KW-0812">Transmembrane</keyword>
<evidence type="ECO:0000256" key="6">
    <source>
        <dbReference type="ARBA" id="ARBA00023136"/>
    </source>
</evidence>
<dbReference type="Pfam" id="PF07690">
    <property type="entry name" value="MFS_1"/>
    <property type="match status" value="1"/>
</dbReference>
<feature type="transmembrane region" description="Helical" evidence="7">
    <location>
        <begin position="376"/>
        <end position="394"/>
    </location>
</feature>
<accession>J3JWG6</accession>
<feature type="transmembrane region" description="Helical" evidence="7">
    <location>
        <begin position="214"/>
        <end position="234"/>
    </location>
</feature>
<feature type="transmembrane region" description="Helical" evidence="7">
    <location>
        <begin position="406"/>
        <end position="424"/>
    </location>
</feature>
<feature type="transmembrane region" description="Helical" evidence="7">
    <location>
        <begin position="314"/>
        <end position="338"/>
    </location>
</feature>
<dbReference type="GO" id="GO:0006820">
    <property type="term" value="P:monoatomic anion transport"/>
    <property type="evidence" value="ECO:0007669"/>
    <property type="project" value="TreeGrafter"/>
</dbReference>
<evidence type="ECO:0000259" key="8">
    <source>
        <dbReference type="PROSITE" id="PS50850"/>
    </source>
</evidence>
<evidence type="ECO:0000256" key="1">
    <source>
        <dbReference type="ARBA" id="ARBA00004141"/>
    </source>
</evidence>
<dbReference type="InterPro" id="IPR036259">
    <property type="entry name" value="MFS_trans_sf"/>
</dbReference>
<feature type="transmembrane region" description="Helical" evidence="7">
    <location>
        <begin position="91"/>
        <end position="111"/>
    </location>
</feature>
<dbReference type="SUPFAM" id="SSF103473">
    <property type="entry name" value="MFS general substrate transporter"/>
    <property type="match status" value="1"/>
</dbReference>
<dbReference type="InterPro" id="IPR011701">
    <property type="entry name" value="MFS"/>
</dbReference>
<sequence>MPVGWRLTISKCCPIPQRYVLAIMGFLAVVNAYAMRVSLSIAITEMVKPSNSSSENNYEDLCAVGKTNSSHNNAVKNPDILYDWDEPTQGWILSAFYWGYLITHLPGGILAAKFGGKYTLGLGILSTGIFTILTPWIVIMTHGNWKWIVALRVVEGLGEGTTYPALNTMLAQWVPVGERSKIGSLVYAGGQIGTIVCNLISGQLITATEDWASVFYLFGGLGIVWFIFFQLLCYSEPKHHPFISDREKQYLEKEIQCVSDKTPPIPWKALASSVPLWALIAAQIGHDWGFYTMVSDLPKYMKEVLRFDVATNGLWNSIPYAAMWIVSISGGWICDWLISHRYMSITVARRFFTAFAAVGPAIFIMAASYAECNTTLAAWMFTTAMGFMGTFYCGMKVNALDLSPNFAGIIMAITNGIGAGAGIITPYLTGALTGEHTVIEWRTVFWISFVIFAVTSVIYSLFGSGEEQWWNNPEKIDKNTTVINLDTKQFQRKEDRKTITSL</sequence>
<dbReference type="PROSITE" id="PS50850">
    <property type="entry name" value="MFS"/>
    <property type="match status" value="1"/>
</dbReference>
<evidence type="ECO:0000256" key="3">
    <source>
        <dbReference type="ARBA" id="ARBA00022692"/>
    </source>
</evidence>
<evidence type="ECO:0000256" key="4">
    <source>
        <dbReference type="ARBA" id="ARBA00022847"/>
    </source>
</evidence>